<reference evidence="2" key="1">
    <citation type="submission" date="2023-07" db="EMBL/GenBank/DDBJ databases">
        <title>draft genome sequence of fig (Ficus carica).</title>
        <authorList>
            <person name="Takahashi T."/>
            <person name="Nishimura K."/>
        </authorList>
    </citation>
    <scope>NUCLEOTIDE SEQUENCE</scope>
</reference>
<dbReference type="EMBL" id="BTGU01000027">
    <property type="protein sequence ID" value="GMN48019.1"/>
    <property type="molecule type" value="Genomic_DNA"/>
</dbReference>
<evidence type="ECO:0000313" key="3">
    <source>
        <dbReference type="Proteomes" id="UP001187192"/>
    </source>
</evidence>
<proteinExistence type="predicted"/>
<name>A0AA88A8S8_FICCA</name>
<keyword evidence="3" id="KW-1185">Reference proteome</keyword>
<comment type="caution">
    <text evidence="2">The sequence shown here is derived from an EMBL/GenBank/DDBJ whole genome shotgun (WGS) entry which is preliminary data.</text>
</comment>
<dbReference type="AlphaFoldDB" id="A0AA88A8S8"/>
<sequence>MAMDRCPLPPPPVTPTSPGPASSPARNRLLPSGQPTPPPCPTGDQPPSPEIIFWRPLPLPTYAPPMAATLRPSTAIPSTSIAPHRP</sequence>
<gene>
    <name evidence="2" type="ORF">TIFTF001_017192</name>
</gene>
<evidence type="ECO:0000313" key="2">
    <source>
        <dbReference type="EMBL" id="GMN48019.1"/>
    </source>
</evidence>
<protein>
    <submittedName>
        <fullName evidence="2">Uncharacterized protein</fullName>
    </submittedName>
</protein>
<feature type="compositionally biased region" description="Pro residues" evidence="1">
    <location>
        <begin position="34"/>
        <end position="49"/>
    </location>
</feature>
<dbReference type="Proteomes" id="UP001187192">
    <property type="component" value="Unassembled WGS sequence"/>
</dbReference>
<feature type="compositionally biased region" description="Polar residues" evidence="1">
    <location>
        <begin position="71"/>
        <end position="86"/>
    </location>
</feature>
<feature type="compositionally biased region" description="Pro residues" evidence="1">
    <location>
        <begin position="7"/>
        <end position="18"/>
    </location>
</feature>
<accession>A0AA88A8S8</accession>
<evidence type="ECO:0000256" key="1">
    <source>
        <dbReference type="SAM" id="MobiDB-lite"/>
    </source>
</evidence>
<feature type="region of interest" description="Disordered" evidence="1">
    <location>
        <begin position="1"/>
        <end position="86"/>
    </location>
</feature>
<organism evidence="2 3">
    <name type="scientific">Ficus carica</name>
    <name type="common">Common fig</name>
    <dbReference type="NCBI Taxonomy" id="3494"/>
    <lineage>
        <taxon>Eukaryota</taxon>
        <taxon>Viridiplantae</taxon>
        <taxon>Streptophyta</taxon>
        <taxon>Embryophyta</taxon>
        <taxon>Tracheophyta</taxon>
        <taxon>Spermatophyta</taxon>
        <taxon>Magnoliopsida</taxon>
        <taxon>eudicotyledons</taxon>
        <taxon>Gunneridae</taxon>
        <taxon>Pentapetalae</taxon>
        <taxon>rosids</taxon>
        <taxon>fabids</taxon>
        <taxon>Rosales</taxon>
        <taxon>Moraceae</taxon>
        <taxon>Ficeae</taxon>
        <taxon>Ficus</taxon>
    </lineage>
</organism>